<sequence length="149" mass="17460">MKKFTLLSNDKDLNFKINQAWDLSFPKTIIKNAYCHKYFIDLIEIRKLHTGDNWAKNVFSLELYKRNNKIVYEIEDIKLYLKGAGKKIKVISIEVTVNEDTNKAKIEINAQKELSFSEKLSELMDNLIDNVVEIHNQKVENKVKKSNLL</sequence>
<accession>A0A8S5RVF3</accession>
<organism evidence="1">
    <name type="scientific">Siphoviridae sp. ctHip2</name>
    <dbReference type="NCBI Taxonomy" id="2827830"/>
    <lineage>
        <taxon>Viruses</taxon>
        <taxon>Duplodnaviria</taxon>
        <taxon>Heunggongvirae</taxon>
        <taxon>Uroviricota</taxon>
        <taxon>Caudoviricetes</taxon>
    </lineage>
</organism>
<proteinExistence type="predicted"/>
<name>A0A8S5RVF3_9CAUD</name>
<reference evidence="1" key="1">
    <citation type="journal article" date="2021" name="Proc. Natl. Acad. Sci. U.S.A.">
        <title>A Catalog of Tens of Thousands of Viruses from Human Metagenomes Reveals Hidden Associations with Chronic Diseases.</title>
        <authorList>
            <person name="Tisza M.J."/>
            <person name="Buck C.B."/>
        </authorList>
    </citation>
    <scope>NUCLEOTIDE SEQUENCE</scope>
    <source>
        <strain evidence="1">CtHip2</strain>
    </source>
</reference>
<protein>
    <submittedName>
        <fullName evidence="1">Uncharacterized protein</fullName>
    </submittedName>
</protein>
<evidence type="ECO:0000313" key="1">
    <source>
        <dbReference type="EMBL" id="DAF42740.1"/>
    </source>
</evidence>
<dbReference type="EMBL" id="BK032497">
    <property type="protein sequence ID" value="DAF42740.1"/>
    <property type="molecule type" value="Genomic_DNA"/>
</dbReference>